<dbReference type="GO" id="GO:0003991">
    <property type="term" value="F:acetylglutamate kinase activity"/>
    <property type="evidence" value="ECO:0007669"/>
    <property type="project" value="UniProtKB-EC"/>
</dbReference>
<dbReference type="GO" id="GO:0006526">
    <property type="term" value="P:L-arginine biosynthetic process"/>
    <property type="evidence" value="ECO:0007669"/>
    <property type="project" value="UniProtKB-KW"/>
</dbReference>
<dbReference type="CDD" id="cd04250">
    <property type="entry name" value="AAK_NAGK-C"/>
    <property type="match status" value="1"/>
</dbReference>
<dbReference type="InterPro" id="IPR036393">
    <property type="entry name" value="AceGlu_kinase-like_sf"/>
</dbReference>
<feature type="domain" description="Aspartate/glutamate/uridylate kinase" evidence="9">
    <location>
        <begin position="12"/>
        <end position="251"/>
    </location>
</feature>
<dbReference type="HAMAP" id="MF_00082">
    <property type="entry name" value="ArgB"/>
    <property type="match status" value="1"/>
</dbReference>
<evidence type="ECO:0000256" key="6">
    <source>
        <dbReference type="ARBA" id="ARBA00022741"/>
    </source>
</evidence>
<protein>
    <recommendedName>
        <fullName evidence="2">acetylglutamate kinase</fullName>
        <ecNumber evidence="2">2.7.2.8</ecNumber>
    </recommendedName>
</protein>
<evidence type="ECO:0000256" key="3">
    <source>
        <dbReference type="ARBA" id="ARBA00022571"/>
    </source>
</evidence>
<dbReference type="PRINTS" id="PR00474">
    <property type="entry name" value="GLU5KINASE"/>
</dbReference>
<dbReference type="AlphaFoldDB" id="A0A6J7H9N3"/>
<dbReference type="Gene3D" id="3.40.1160.10">
    <property type="entry name" value="Acetylglutamate kinase-like"/>
    <property type="match status" value="1"/>
</dbReference>
<dbReference type="GO" id="GO:0005737">
    <property type="term" value="C:cytoplasm"/>
    <property type="evidence" value="ECO:0007669"/>
    <property type="project" value="InterPro"/>
</dbReference>
<keyword evidence="8" id="KW-0067">ATP-binding</keyword>
<evidence type="ECO:0000313" key="10">
    <source>
        <dbReference type="EMBL" id="CAB4913265.1"/>
    </source>
</evidence>
<keyword evidence="6" id="KW-0547">Nucleotide-binding</keyword>
<evidence type="ECO:0000256" key="1">
    <source>
        <dbReference type="ARBA" id="ARBA00004828"/>
    </source>
</evidence>
<dbReference type="SUPFAM" id="SSF53633">
    <property type="entry name" value="Carbamate kinase-like"/>
    <property type="match status" value="1"/>
</dbReference>
<proteinExistence type="inferred from homology"/>
<evidence type="ECO:0000256" key="7">
    <source>
        <dbReference type="ARBA" id="ARBA00022777"/>
    </source>
</evidence>
<keyword evidence="7" id="KW-0418">Kinase</keyword>
<name>A0A6J7H9N3_9ZZZZ</name>
<keyword evidence="4" id="KW-0028">Amino-acid biosynthesis</keyword>
<evidence type="ECO:0000256" key="4">
    <source>
        <dbReference type="ARBA" id="ARBA00022605"/>
    </source>
</evidence>
<gene>
    <name evidence="10" type="ORF">UFOPK3610_00955</name>
</gene>
<dbReference type="Pfam" id="PF00696">
    <property type="entry name" value="AA_kinase"/>
    <property type="match status" value="1"/>
</dbReference>
<dbReference type="InterPro" id="IPR001057">
    <property type="entry name" value="Glu/AcGlu_kinase"/>
</dbReference>
<keyword evidence="5" id="KW-0808">Transferase</keyword>
<evidence type="ECO:0000256" key="2">
    <source>
        <dbReference type="ARBA" id="ARBA00013065"/>
    </source>
</evidence>
<comment type="pathway">
    <text evidence="1">Amino-acid biosynthesis; L-arginine biosynthesis; N(2)-acetyl-L-ornithine from L-glutamate: step 2/4.</text>
</comment>
<accession>A0A6J7H9N3</accession>
<dbReference type="EMBL" id="CAFBMR010000032">
    <property type="protein sequence ID" value="CAB4913265.1"/>
    <property type="molecule type" value="Genomic_DNA"/>
</dbReference>
<evidence type="ECO:0000259" key="9">
    <source>
        <dbReference type="Pfam" id="PF00696"/>
    </source>
</evidence>
<reference evidence="10" key="1">
    <citation type="submission" date="2020-05" db="EMBL/GenBank/DDBJ databases">
        <authorList>
            <person name="Chiriac C."/>
            <person name="Salcher M."/>
            <person name="Ghai R."/>
            <person name="Kavagutti S V."/>
        </authorList>
    </citation>
    <scope>NUCLEOTIDE SEQUENCE</scope>
</reference>
<dbReference type="InterPro" id="IPR041727">
    <property type="entry name" value="NAGK-C"/>
</dbReference>
<dbReference type="InterPro" id="IPR037528">
    <property type="entry name" value="ArgB"/>
</dbReference>
<organism evidence="10">
    <name type="scientific">freshwater metagenome</name>
    <dbReference type="NCBI Taxonomy" id="449393"/>
    <lineage>
        <taxon>unclassified sequences</taxon>
        <taxon>metagenomes</taxon>
        <taxon>ecological metagenomes</taxon>
    </lineage>
</organism>
<dbReference type="NCBIfam" id="TIGR00761">
    <property type="entry name" value="argB"/>
    <property type="match status" value="1"/>
</dbReference>
<keyword evidence="3" id="KW-0055">Arginine biosynthesis</keyword>
<dbReference type="FunFam" id="3.40.1160.10:FF:000004">
    <property type="entry name" value="Acetylglutamate kinase"/>
    <property type="match status" value="1"/>
</dbReference>
<dbReference type="InterPro" id="IPR004662">
    <property type="entry name" value="AcgluKinase_fam"/>
</dbReference>
<dbReference type="PIRSF" id="PIRSF000728">
    <property type="entry name" value="NAGK"/>
    <property type="match status" value="1"/>
</dbReference>
<sequence length="278" mass="29621">MLGWLSPHAGSTVVVKYGGNAMTDETLQDAFAHTIVLLHAAGIRPVVAHGGGPQITDMLKRLGIASEFRGGYRVTTPESMDVVRMVLTGQVQRDIVTRINRIKPYAVGLSGEDAHLFTAERRTATVDGESVDIGLVGDVTDVRSELINSLVDAGYIPVISSVGLSAEGEIFNVNADTAAGALAAAIGASRLLVLTDVEGLYRDWPSSSEVIREIDSSELRELLPSLDSGMIPKMEACLRAVDLGVPAAFVIDGRIPYEPVFRAFTDEWSGTRVTGEAV</sequence>
<dbReference type="EC" id="2.7.2.8" evidence="2"/>
<dbReference type="GO" id="GO:0005524">
    <property type="term" value="F:ATP binding"/>
    <property type="evidence" value="ECO:0007669"/>
    <property type="project" value="UniProtKB-KW"/>
</dbReference>
<dbReference type="PANTHER" id="PTHR23342">
    <property type="entry name" value="N-ACETYLGLUTAMATE SYNTHASE"/>
    <property type="match status" value="1"/>
</dbReference>
<evidence type="ECO:0000256" key="8">
    <source>
        <dbReference type="ARBA" id="ARBA00022840"/>
    </source>
</evidence>
<dbReference type="InterPro" id="IPR001048">
    <property type="entry name" value="Asp/Glu/Uridylate_kinase"/>
</dbReference>
<evidence type="ECO:0000256" key="5">
    <source>
        <dbReference type="ARBA" id="ARBA00022679"/>
    </source>
</evidence>
<dbReference type="PANTHER" id="PTHR23342:SF0">
    <property type="entry name" value="N-ACETYLGLUTAMATE SYNTHASE, MITOCHONDRIAL"/>
    <property type="match status" value="1"/>
</dbReference>